<keyword evidence="3" id="KW-1185">Reference proteome</keyword>
<dbReference type="RefSeq" id="WP_059421661.1">
    <property type="nucleotide sequence ID" value="NZ_DF968361.1"/>
</dbReference>
<protein>
    <submittedName>
        <fullName evidence="2">Uncharacterized protein</fullName>
    </submittedName>
</protein>
<gene>
    <name evidence="2" type="ORF">SAZU_5983</name>
</gene>
<sequence>MADEGLDGDGDFVRRSERVARVGWIAIAGVAAVLGTVLVAVAVVLMAVALAFGYALAVMD</sequence>
<organism evidence="2 3">
    <name type="scientific">Streptomyces azureus</name>
    <dbReference type="NCBI Taxonomy" id="146537"/>
    <lineage>
        <taxon>Bacteria</taxon>
        <taxon>Bacillati</taxon>
        <taxon>Actinomycetota</taxon>
        <taxon>Actinomycetes</taxon>
        <taxon>Kitasatosporales</taxon>
        <taxon>Streptomycetaceae</taxon>
        <taxon>Streptomyces</taxon>
    </lineage>
</organism>
<name>A0A0K8PTS3_STRAJ</name>
<dbReference type="PATRIC" id="fig|146537.3.peg.6295"/>
<evidence type="ECO:0000256" key="1">
    <source>
        <dbReference type="SAM" id="Phobius"/>
    </source>
</evidence>
<dbReference type="EMBL" id="DF968361">
    <property type="protein sequence ID" value="GAP51123.1"/>
    <property type="molecule type" value="Genomic_DNA"/>
</dbReference>
<evidence type="ECO:0000313" key="2">
    <source>
        <dbReference type="EMBL" id="GAP51123.1"/>
    </source>
</evidence>
<proteinExistence type="predicted"/>
<keyword evidence="1" id="KW-0812">Transmembrane</keyword>
<reference evidence="2" key="1">
    <citation type="journal article" date="2015" name="Genome Announc.">
        <title>Draft Genome Sequence of Thiostrepton-Producing Streptomyces azureus ATCC 14921.</title>
        <authorList>
            <person name="Sakihara K."/>
            <person name="Maeda J."/>
            <person name="Tashiro K."/>
            <person name="Fujino Y."/>
            <person name="Kuhara S."/>
            <person name="Ohshima T."/>
            <person name="Ogata S."/>
            <person name="Doi K."/>
        </authorList>
    </citation>
    <scope>NUCLEOTIDE SEQUENCE [LARGE SCALE GENOMIC DNA]</scope>
    <source>
        <strain evidence="2">ATCC14921</strain>
    </source>
</reference>
<feature type="transmembrane region" description="Helical" evidence="1">
    <location>
        <begin position="24"/>
        <end position="57"/>
    </location>
</feature>
<dbReference type="Proteomes" id="UP000053859">
    <property type="component" value="Unassembled WGS sequence"/>
</dbReference>
<keyword evidence="1" id="KW-1133">Transmembrane helix</keyword>
<keyword evidence="1" id="KW-0472">Membrane</keyword>
<evidence type="ECO:0000313" key="3">
    <source>
        <dbReference type="Proteomes" id="UP000053859"/>
    </source>
</evidence>
<dbReference type="AlphaFoldDB" id="A0A0K8PTS3"/>
<accession>A0A0K8PTS3</accession>